<dbReference type="Proteomes" id="UP000239757">
    <property type="component" value="Unassembled WGS sequence"/>
</dbReference>
<dbReference type="AlphaFoldDB" id="A0A2P5Y035"/>
<organism evidence="1 2">
    <name type="scientific">Gossypium barbadense</name>
    <name type="common">Sea Island cotton</name>
    <name type="synonym">Hibiscus barbadensis</name>
    <dbReference type="NCBI Taxonomy" id="3634"/>
    <lineage>
        <taxon>Eukaryota</taxon>
        <taxon>Viridiplantae</taxon>
        <taxon>Streptophyta</taxon>
        <taxon>Embryophyta</taxon>
        <taxon>Tracheophyta</taxon>
        <taxon>Spermatophyta</taxon>
        <taxon>Magnoliopsida</taxon>
        <taxon>eudicotyledons</taxon>
        <taxon>Gunneridae</taxon>
        <taxon>Pentapetalae</taxon>
        <taxon>rosids</taxon>
        <taxon>malvids</taxon>
        <taxon>Malvales</taxon>
        <taxon>Malvaceae</taxon>
        <taxon>Malvoideae</taxon>
        <taxon>Gossypium</taxon>
    </lineage>
</organism>
<evidence type="ECO:0000313" key="1">
    <source>
        <dbReference type="EMBL" id="PPS08955.1"/>
    </source>
</evidence>
<gene>
    <name evidence="1" type="ORF">GOBAR_AA11690</name>
</gene>
<proteinExistence type="predicted"/>
<reference evidence="1 2" key="1">
    <citation type="submission" date="2015-01" db="EMBL/GenBank/DDBJ databases">
        <title>Genome of allotetraploid Gossypium barbadense reveals genomic plasticity and fiber elongation in cotton evolution.</title>
        <authorList>
            <person name="Chen X."/>
            <person name="Liu X."/>
            <person name="Zhao B."/>
            <person name="Zheng H."/>
            <person name="Hu Y."/>
            <person name="Lu G."/>
            <person name="Yang C."/>
            <person name="Chen J."/>
            <person name="Shan C."/>
            <person name="Zhang L."/>
            <person name="Zhou Y."/>
            <person name="Wang L."/>
            <person name="Guo W."/>
            <person name="Bai Y."/>
            <person name="Ruan J."/>
            <person name="Shangguan X."/>
            <person name="Mao Y."/>
            <person name="Jiang J."/>
            <person name="Zhu Y."/>
            <person name="Lei J."/>
            <person name="Kang H."/>
            <person name="Chen S."/>
            <person name="He X."/>
            <person name="Wang R."/>
            <person name="Wang Y."/>
            <person name="Chen J."/>
            <person name="Wang L."/>
            <person name="Yu S."/>
            <person name="Wang B."/>
            <person name="Wei J."/>
            <person name="Song S."/>
            <person name="Lu X."/>
            <person name="Gao Z."/>
            <person name="Gu W."/>
            <person name="Deng X."/>
            <person name="Ma D."/>
            <person name="Wang S."/>
            <person name="Liang W."/>
            <person name="Fang L."/>
            <person name="Cai C."/>
            <person name="Zhu X."/>
            <person name="Zhou B."/>
            <person name="Zhang Y."/>
            <person name="Chen Z."/>
            <person name="Xu S."/>
            <person name="Zhu R."/>
            <person name="Wang S."/>
            <person name="Zhang T."/>
            <person name="Zhao G."/>
        </authorList>
    </citation>
    <scope>NUCLEOTIDE SEQUENCE [LARGE SCALE GENOMIC DNA]</scope>
    <source>
        <strain evidence="2">cv. Xinhai21</strain>
        <tissue evidence="1">Leaf</tissue>
    </source>
</reference>
<name>A0A2P5Y035_GOSBA</name>
<sequence length="114" mass="12621">MVREVGLEMRCEGAQRCEHMKPPHELDERVVVAESVVPVLWGDVIRNVLVGLLLGRLGKTILGRVGRGVEEPEVPRQLSHVAANGDDPLPMPRCLVLNSKGDEIGKVPQGWWEN</sequence>
<dbReference type="EMBL" id="KZ663925">
    <property type="protein sequence ID" value="PPS08955.1"/>
    <property type="molecule type" value="Genomic_DNA"/>
</dbReference>
<protein>
    <submittedName>
        <fullName evidence="1">Uncharacterized protein</fullName>
    </submittedName>
</protein>
<evidence type="ECO:0000313" key="2">
    <source>
        <dbReference type="Proteomes" id="UP000239757"/>
    </source>
</evidence>
<accession>A0A2P5Y035</accession>